<dbReference type="SMART" id="SM01019">
    <property type="entry name" value="B3"/>
    <property type="match status" value="2"/>
</dbReference>
<feature type="domain" description="TF-B3" evidence="7">
    <location>
        <begin position="11"/>
        <end position="113"/>
    </location>
</feature>
<evidence type="ECO:0000256" key="3">
    <source>
        <dbReference type="ARBA" id="ARBA00023125"/>
    </source>
</evidence>
<comment type="caution">
    <text evidence="8">The sequence shown here is derived from an EMBL/GenBank/DDBJ whole genome shotgun (WGS) entry which is preliminary data.</text>
</comment>
<dbReference type="PROSITE" id="PS50863">
    <property type="entry name" value="B3"/>
    <property type="match status" value="2"/>
</dbReference>
<gene>
    <name evidence="8" type="ORF">Ahy_B10g106378</name>
</gene>
<dbReference type="InterPro" id="IPR015300">
    <property type="entry name" value="DNA-bd_pseudobarrel_sf"/>
</dbReference>
<evidence type="ECO:0000256" key="5">
    <source>
        <dbReference type="ARBA" id="ARBA00023242"/>
    </source>
</evidence>
<keyword evidence="9" id="KW-1185">Reference proteome</keyword>
<dbReference type="GO" id="GO:0003677">
    <property type="term" value="F:DNA binding"/>
    <property type="evidence" value="ECO:0007669"/>
    <property type="project" value="UniProtKB-KW"/>
</dbReference>
<evidence type="ECO:0000313" key="9">
    <source>
        <dbReference type="Proteomes" id="UP000289738"/>
    </source>
</evidence>
<dbReference type="Proteomes" id="UP000289738">
    <property type="component" value="Chromosome B10"/>
</dbReference>
<dbReference type="AlphaFoldDB" id="A0A444XB11"/>
<keyword evidence="5" id="KW-0539">Nucleus</keyword>
<keyword evidence="4" id="KW-0804">Transcription</keyword>
<dbReference type="SMR" id="A0A444XB11"/>
<feature type="region of interest" description="Disordered" evidence="6">
    <location>
        <begin position="354"/>
        <end position="399"/>
    </location>
</feature>
<protein>
    <recommendedName>
        <fullName evidence="7">TF-B3 domain-containing protein</fullName>
    </recommendedName>
</protein>
<organism evidence="8 9">
    <name type="scientific">Arachis hypogaea</name>
    <name type="common">Peanut</name>
    <dbReference type="NCBI Taxonomy" id="3818"/>
    <lineage>
        <taxon>Eukaryota</taxon>
        <taxon>Viridiplantae</taxon>
        <taxon>Streptophyta</taxon>
        <taxon>Embryophyta</taxon>
        <taxon>Tracheophyta</taxon>
        <taxon>Spermatophyta</taxon>
        <taxon>Magnoliopsida</taxon>
        <taxon>eudicotyledons</taxon>
        <taxon>Gunneridae</taxon>
        <taxon>Pentapetalae</taxon>
        <taxon>rosids</taxon>
        <taxon>fabids</taxon>
        <taxon>Fabales</taxon>
        <taxon>Fabaceae</taxon>
        <taxon>Papilionoideae</taxon>
        <taxon>50 kb inversion clade</taxon>
        <taxon>dalbergioids sensu lato</taxon>
        <taxon>Dalbergieae</taxon>
        <taxon>Pterocarpus clade</taxon>
        <taxon>Arachis</taxon>
    </lineage>
</organism>
<keyword evidence="3" id="KW-0238">DNA-binding</keyword>
<proteinExistence type="predicted"/>
<dbReference type="CDD" id="cd10017">
    <property type="entry name" value="B3_DNA"/>
    <property type="match status" value="2"/>
</dbReference>
<dbReference type="Pfam" id="PF02362">
    <property type="entry name" value="B3"/>
    <property type="match status" value="2"/>
</dbReference>
<feature type="domain" description="TF-B3" evidence="7">
    <location>
        <begin position="254"/>
        <end position="350"/>
    </location>
</feature>
<evidence type="ECO:0000259" key="7">
    <source>
        <dbReference type="PROSITE" id="PS50863"/>
    </source>
</evidence>
<accession>A0A444XB11</accession>
<evidence type="ECO:0000256" key="4">
    <source>
        <dbReference type="ARBA" id="ARBA00023163"/>
    </source>
</evidence>
<feature type="compositionally biased region" description="Low complexity" evidence="6">
    <location>
        <begin position="369"/>
        <end position="381"/>
    </location>
</feature>
<feature type="region of interest" description="Disordered" evidence="6">
    <location>
        <begin position="157"/>
        <end position="181"/>
    </location>
</feature>
<name>A0A444XB11_ARAHY</name>
<dbReference type="InterPro" id="IPR050655">
    <property type="entry name" value="Plant_B3_domain"/>
</dbReference>
<dbReference type="PANTHER" id="PTHR31920:SF108">
    <property type="entry name" value="B3 DOMAIN-CONTAINING TRANSCRIPTION FACTOR VRN1-LIKE"/>
    <property type="match status" value="1"/>
</dbReference>
<dbReference type="EMBL" id="SDMP01000020">
    <property type="protein sequence ID" value="RYQ86743.1"/>
    <property type="molecule type" value="Genomic_DNA"/>
</dbReference>
<evidence type="ECO:0000313" key="8">
    <source>
        <dbReference type="EMBL" id="RYQ86743.1"/>
    </source>
</evidence>
<dbReference type="GO" id="GO:0005634">
    <property type="term" value="C:nucleus"/>
    <property type="evidence" value="ECO:0007669"/>
    <property type="project" value="UniProtKB-SubCell"/>
</dbReference>
<dbReference type="SUPFAM" id="SSF101936">
    <property type="entry name" value="DNA-binding pseudobarrel domain"/>
    <property type="match status" value="2"/>
</dbReference>
<reference evidence="8 9" key="1">
    <citation type="submission" date="2019-01" db="EMBL/GenBank/DDBJ databases">
        <title>Sequencing of cultivated peanut Arachis hypogaea provides insights into genome evolution and oil improvement.</title>
        <authorList>
            <person name="Chen X."/>
        </authorList>
    </citation>
    <scope>NUCLEOTIDE SEQUENCE [LARGE SCALE GENOMIC DNA]</scope>
    <source>
        <strain evidence="9">cv. Fuhuasheng</strain>
        <tissue evidence="8">Leaves</tissue>
    </source>
</reference>
<dbReference type="OrthoDB" id="623918at2759"/>
<dbReference type="Gramene" id="arahy.Tifrunner.gnm2.ann2.Ah20g512200.1">
    <property type="protein sequence ID" value="arahy.Tifrunner.gnm2.ann2.Ah20g512200.1-CDS"/>
    <property type="gene ID" value="arahy.Tifrunner.gnm2.ann2.Ah20g512200"/>
</dbReference>
<sequence>MSSQERDVVHFFKVILEKNLLDDGFLRLPKSFVHNYWKRITSRSVFLSLPNGAELEVHWSRDERGDVVFGHGWKEFAQYVSLQATQFLLFRYELKKTNNNNNNKFYVIVLGSSGLEIKYPCSNSEKKNENVNVNVVEKGQKGEKKSDGSFEFVNGKRRKSLLSPPQSPPPPPPPLVISDDETNSFKRKSIIKEEPEDYSIDGEINTTKRKRRASRNFDYIAKEKDYDNPEVLDNKTMKKFQEKVKSRFQTGNPFFVCALGKTYSDRDLLVIPSYFAKPILGNKEGNAKLFLVDDPNKCWDVQMRISACRQFIITNGWKKFSTFYSLKLGDACVFELVDPIDILFKVHIRSYGEDPLTPSSPEYSEQEGPSYRPPSSSSSPFPKKHKTSKANFGSMPKNE</sequence>
<dbReference type="PANTHER" id="PTHR31920">
    <property type="entry name" value="B3 DOMAIN-CONTAINING"/>
    <property type="match status" value="1"/>
</dbReference>
<feature type="compositionally biased region" description="Pro residues" evidence="6">
    <location>
        <begin position="165"/>
        <end position="175"/>
    </location>
</feature>
<keyword evidence="2" id="KW-0805">Transcription regulation</keyword>
<comment type="subcellular location">
    <subcellularLocation>
        <location evidence="1">Nucleus</location>
    </subcellularLocation>
</comment>
<evidence type="ECO:0000256" key="1">
    <source>
        <dbReference type="ARBA" id="ARBA00004123"/>
    </source>
</evidence>
<evidence type="ECO:0000256" key="6">
    <source>
        <dbReference type="SAM" id="MobiDB-lite"/>
    </source>
</evidence>
<evidence type="ECO:0000256" key="2">
    <source>
        <dbReference type="ARBA" id="ARBA00023015"/>
    </source>
</evidence>
<dbReference type="Gene3D" id="2.40.330.10">
    <property type="entry name" value="DNA-binding pseudobarrel domain"/>
    <property type="match status" value="2"/>
</dbReference>
<dbReference type="InterPro" id="IPR003340">
    <property type="entry name" value="B3_DNA-bd"/>
</dbReference>